<reference evidence="7" key="1">
    <citation type="submission" date="2020-05" db="EMBL/GenBank/DDBJ databases">
        <title>Phylogenomic resolution of chytrid fungi.</title>
        <authorList>
            <person name="Stajich J.E."/>
            <person name="Amses K."/>
            <person name="Simmons R."/>
            <person name="Seto K."/>
            <person name="Myers J."/>
            <person name="Bonds A."/>
            <person name="Quandt C.A."/>
            <person name="Barry K."/>
            <person name="Liu P."/>
            <person name="Grigoriev I."/>
            <person name="Longcore J.E."/>
            <person name="James T.Y."/>
        </authorList>
    </citation>
    <scope>NUCLEOTIDE SEQUENCE</scope>
    <source>
        <strain evidence="7">JEL0318</strain>
    </source>
</reference>
<dbReference type="PANTHER" id="PTHR46015:SF1">
    <property type="entry name" value="HOMOCYSTEINE S-METHYLTRANSFERASE-LIKE ISOFORM 1"/>
    <property type="match status" value="1"/>
</dbReference>
<evidence type="ECO:0000256" key="3">
    <source>
        <dbReference type="ARBA" id="ARBA00022723"/>
    </source>
</evidence>
<dbReference type="InterPro" id="IPR051486">
    <property type="entry name" value="Hcy_S-methyltransferase"/>
</dbReference>
<dbReference type="SUPFAM" id="SSF82282">
    <property type="entry name" value="Homocysteine S-methyltransferase"/>
    <property type="match status" value="1"/>
</dbReference>
<evidence type="ECO:0000259" key="6">
    <source>
        <dbReference type="PROSITE" id="PS50970"/>
    </source>
</evidence>
<dbReference type="GO" id="GO:0009086">
    <property type="term" value="P:methionine biosynthetic process"/>
    <property type="evidence" value="ECO:0007669"/>
    <property type="project" value="TreeGrafter"/>
</dbReference>
<evidence type="ECO:0000313" key="7">
    <source>
        <dbReference type="EMBL" id="KAJ3040424.1"/>
    </source>
</evidence>
<evidence type="ECO:0000256" key="5">
    <source>
        <dbReference type="PROSITE-ProRule" id="PRU00333"/>
    </source>
</evidence>
<keyword evidence="4" id="KW-0862">Zinc</keyword>
<evidence type="ECO:0000256" key="4">
    <source>
        <dbReference type="ARBA" id="ARBA00022833"/>
    </source>
</evidence>
<dbReference type="InterPro" id="IPR036589">
    <property type="entry name" value="HCY_dom_sf"/>
</dbReference>
<dbReference type="PANTHER" id="PTHR46015">
    <property type="entry name" value="ZGC:172121"/>
    <property type="match status" value="1"/>
</dbReference>
<gene>
    <name evidence="7" type="primary">HMT-1_1</name>
    <name evidence="7" type="ORF">HK097_002561</name>
</gene>
<keyword evidence="8" id="KW-1185">Reference proteome</keyword>
<comment type="caution">
    <text evidence="5">Lacks conserved residue(s) required for the propagation of feature annotation.</text>
</comment>
<dbReference type="GO" id="GO:0046872">
    <property type="term" value="F:metal ion binding"/>
    <property type="evidence" value="ECO:0007669"/>
    <property type="project" value="UniProtKB-KW"/>
</dbReference>
<comment type="caution">
    <text evidence="7">The sequence shown here is derived from an EMBL/GenBank/DDBJ whole genome shotgun (WGS) entry which is preliminary data.</text>
</comment>
<sequence>MILDGGLSTTLETLFQKDISGPLWSARLLIEDPTTIKKAYKSFLEAGADIITTSSYQASIPGFQSLSKTESEAESLIHLSIQLAIEARDEFRAANQDTKRQNLLVTASIGCFGKKKLHSFPNNL</sequence>
<keyword evidence="3" id="KW-0479">Metal-binding</keyword>
<dbReference type="InterPro" id="IPR003726">
    <property type="entry name" value="HCY_dom"/>
</dbReference>
<evidence type="ECO:0000313" key="8">
    <source>
        <dbReference type="Proteomes" id="UP001212841"/>
    </source>
</evidence>
<evidence type="ECO:0000256" key="1">
    <source>
        <dbReference type="ARBA" id="ARBA00022603"/>
    </source>
</evidence>
<dbReference type="GO" id="GO:0032259">
    <property type="term" value="P:methylation"/>
    <property type="evidence" value="ECO:0007669"/>
    <property type="project" value="UniProtKB-KW"/>
</dbReference>
<dbReference type="Gene3D" id="3.20.20.330">
    <property type="entry name" value="Homocysteine-binding-like domain"/>
    <property type="match status" value="1"/>
</dbReference>
<dbReference type="Pfam" id="PF02574">
    <property type="entry name" value="S-methyl_trans"/>
    <property type="match status" value="1"/>
</dbReference>
<accession>A0AAD5S489</accession>
<proteinExistence type="predicted"/>
<keyword evidence="1" id="KW-0489">Methyltransferase</keyword>
<dbReference type="GO" id="GO:0033528">
    <property type="term" value="P:S-methylmethionine cycle"/>
    <property type="evidence" value="ECO:0007669"/>
    <property type="project" value="TreeGrafter"/>
</dbReference>
<keyword evidence="2" id="KW-0808">Transferase</keyword>
<organism evidence="7 8">
    <name type="scientific">Rhizophlyctis rosea</name>
    <dbReference type="NCBI Taxonomy" id="64517"/>
    <lineage>
        <taxon>Eukaryota</taxon>
        <taxon>Fungi</taxon>
        <taxon>Fungi incertae sedis</taxon>
        <taxon>Chytridiomycota</taxon>
        <taxon>Chytridiomycota incertae sedis</taxon>
        <taxon>Chytridiomycetes</taxon>
        <taxon>Rhizophlyctidales</taxon>
        <taxon>Rhizophlyctidaceae</taxon>
        <taxon>Rhizophlyctis</taxon>
    </lineage>
</organism>
<feature type="domain" description="Hcy-binding" evidence="6">
    <location>
        <begin position="1"/>
        <end position="124"/>
    </location>
</feature>
<name>A0AAD5S489_9FUNG</name>
<dbReference type="GO" id="GO:0008898">
    <property type="term" value="F:S-adenosylmethionine-homocysteine S-methyltransferase activity"/>
    <property type="evidence" value="ECO:0007669"/>
    <property type="project" value="TreeGrafter"/>
</dbReference>
<evidence type="ECO:0000256" key="2">
    <source>
        <dbReference type="ARBA" id="ARBA00022679"/>
    </source>
</evidence>
<dbReference type="Proteomes" id="UP001212841">
    <property type="component" value="Unassembled WGS sequence"/>
</dbReference>
<dbReference type="PROSITE" id="PS50970">
    <property type="entry name" value="HCY"/>
    <property type="match status" value="1"/>
</dbReference>
<dbReference type="EMBL" id="JADGJD010001558">
    <property type="protein sequence ID" value="KAJ3040424.1"/>
    <property type="molecule type" value="Genomic_DNA"/>
</dbReference>
<protein>
    <submittedName>
        <fullName evidence="7">Homocysteine S-methyltransferase 1</fullName>
    </submittedName>
</protein>
<dbReference type="AlphaFoldDB" id="A0AAD5S489"/>